<organism evidence="3 4">
    <name type="scientific">Odoribacter laneus YIT 12061</name>
    <dbReference type="NCBI Taxonomy" id="742817"/>
    <lineage>
        <taxon>Bacteria</taxon>
        <taxon>Pseudomonadati</taxon>
        <taxon>Bacteroidota</taxon>
        <taxon>Bacteroidia</taxon>
        <taxon>Bacteroidales</taxon>
        <taxon>Odoribacteraceae</taxon>
        <taxon>Odoribacter</taxon>
    </lineage>
</organism>
<feature type="domain" description="CCDC81-like prokaryotic HU" evidence="2">
    <location>
        <begin position="82"/>
        <end position="148"/>
    </location>
</feature>
<dbReference type="eggNOG" id="COG3087">
    <property type="taxonomic scope" value="Bacteria"/>
</dbReference>
<dbReference type="InterPro" id="IPR040495">
    <property type="entry name" value="HU-CCDC81_bac_1"/>
</dbReference>
<dbReference type="EMBL" id="ADMC01000025">
    <property type="protein sequence ID" value="EHP46457.1"/>
    <property type="molecule type" value="Genomic_DNA"/>
</dbReference>
<gene>
    <name evidence="3" type="ORF">HMPREF9449_02074</name>
</gene>
<dbReference type="GeneID" id="98069633"/>
<dbReference type="STRING" id="742817.HMPREF9449_02074"/>
<dbReference type="RefSeq" id="WP_009137221.1">
    <property type="nucleotide sequence ID" value="NZ_JH594596.1"/>
</dbReference>
<feature type="domain" description="CCDC81-like prokaryotic HU" evidence="1">
    <location>
        <begin position="23"/>
        <end position="81"/>
    </location>
</feature>
<sequence length="270" mass="30643">MKISKNPTDKYGHSTSFSYFCNMHRYIEYISDLLFLHDCVIIPDFGGFICNYQSAYVDEKNGLIYPPSKTILFNRNLTLNDGLLANWIVCKENIPYDKAIKQIEFFCEDLKIRLNQREKVDFGDIGSFYTDRRFHILFEPAGKNFLAAALGMEKIEALRFPARTKKIRQVELSPVPVSTTYINANSGNWLQRSLKYGAAAAVLAGVVVTTQIGWVQFKKVKDSTFITSTSTLQPLPASSESETSFMQAQSIKISPDYDYVSYDPLIDADI</sequence>
<keyword evidence="4" id="KW-1185">Reference proteome</keyword>
<evidence type="ECO:0000259" key="1">
    <source>
        <dbReference type="Pfam" id="PF18174"/>
    </source>
</evidence>
<evidence type="ECO:0000259" key="2">
    <source>
        <dbReference type="Pfam" id="PF18175"/>
    </source>
</evidence>
<name>H1DJK2_9BACT</name>
<dbReference type="HOGENOM" id="CLU_1106280_0_0_10"/>
<dbReference type="Pfam" id="PF18174">
    <property type="entry name" value="HU-CCDC81_bac_1"/>
    <property type="match status" value="1"/>
</dbReference>
<dbReference type="AlphaFoldDB" id="H1DJK2"/>
<dbReference type="Pfam" id="PF18175">
    <property type="entry name" value="HU-CCDC81_bac_2"/>
    <property type="match status" value="1"/>
</dbReference>
<evidence type="ECO:0000313" key="4">
    <source>
        <dbReference type="Proteomes" id="UP000004892"/>
    </source>
</evidence>
<dbReference type="Proteomes" id="UP000004892">
    <property type="component" value="Unassembled WGS sequence"/>
</dbReference>
<dbReference type="PATRIC" id="fig|742817.3.peg.2214"/>
<protein>
    <recommendedName>
        <fullName evidence="5">CCDC81-like prokaryotic HU domain-containing protein</fullName>
    </recommendedName>
</protein>
<accession>H1DJK2</accession>
<evidence type="ECO:0008006" key="5">
    <source>
        <dbReference type="Google" id="ProtNLM"/>
    </source>
</evidence>
<dbReference type="InterPro" id="IPR041268">
    <property type="entry name" value="HU-CCDC81_bac_2"/>
</dbReference>
<reference evidence="3 4" key="1">
    <citation type="submission" date="2012-01" db="EMBL/GenBank/DDBJ databases">
        <title>The Genome Sequence of Odoribacter laneus YIT 12061.</title>
        <authorList>
            <consortium name="The Broad Institute Genome Sequencing Platform"/>
            <person name="Earl A."/>
            <person name="Ward D."/>
            <person name="Feldgarden M."/>
            <person name="Gevers D."/>
            <person name="Morotomi M."/>
            <person name="Young S.K."/>
            <person name="Zeng Q."/>
            <person name="Gargeya S."/>
            <person name="Fitzgerald M."/>
            <person name="Haas B."/>
            <person name="Abouelleil A."/>
            <person name="Alvarado L."/>
            <person name="Arachchi H.M."/>
            <person name="Berlin A."/>
            <person name="Chapman S.B."/>
            <person name="Gearin G."/>
            <person name="Goldberg J."/>
            <person name="Griggs A."/>
            <person name="Gujja S."/>
            <person name="Hansen M."/>
            <person name="Heiman D."/>
            <person name="Howarth C."/>
            <person name="Larimer J."/>
            <person name="Lui A."/>
            <person name="MacDonald P.J.P."/>
            <person name="McCowen C."/>
            <person name="Montmayeur A."/>
            <person name="Murphy C."/>
            <person name="Neiman D."/>
            <person name="Pearson M."/>
            <person name="Priest M."/>
            <person name="Roberts A."/>
            <person name="Saif S."/>
            <person name="Shea T."/>
            <person name="Sisk P."/>
            <person name="Stolte C."/>
            <person name="Sykes S."/>
            <person name="Wortman J."/>
            <person name="Nusbaum C."/>
            <person name="Birren B."/>
        </authorList>
    </citation>
    <scope>NUCLEOTIDE SEQUENCE [LARGE SCALE GENOMIC DNA]</scope>
    <source>
        <strain evidence="3 4">YIT 12061</strain>
    </source>
</reference>
<proteinExistence type="predicted"/>
<comment type="caution">
    <text evidence="3">The sequence shown here is derived from an EMBL/GenBank/DDBJ whole genome shotgun (WGS) entry which is preliminary data.</text>
</comment>
<evidence type="ECO:0000313" key="3">
    <source>
        <dbReference type="EMBL" id="EHP46457.1"/>
    </source>
</evidence>